<dbReference type="EMBL" id="BKCJ010005644">
    <property type="protein sequence ID" value="GEU67862.1"/>
    <property type="molecule type" value="Genomic_DNA"/>
</dbReference>
<comment type="caution">
    <text evidence="2">The sequence shown here is derived from an EMBL/GenBank/DDBJ whole genome shotgun (WGS) entry which is preliminary data.</text>
</comment>
<protein>
    <submittedName>
        <fullName evidence="2">Uncharacterized protein</fullName>
    </submittedName>
</protein>
<evidence type="ECO:0000256" key="1">
    <source>
        <dbReference type="SAM" id="Coils"/>
    </source>
</evidence>
<proteinExistence type="predicted"/>
<evidence type="ECO:0000313" key="2">
    <source>
        <dbReference type="EMBL" id="GEU67862.1"/>
    </source>
</evidence>
<name>A0A6L2M5B8_TANCI</name>
<keyword evidence="1" id="KW-0175">Coiled coil</keyword>
<dbReference type="AlphaFoldDB" id="A0A6L2M5B8"/>
<gene>
    <name evidence="2" type="ORF">Tci_039840</name>
</gene>
<organism evidence="2">
    <name type="scientific">Tanacetum cinerariifolium</name>
    <name type="common">Dalmatian daisy</name>
    <name type="synonym">Chrysanthemum cinerariifolium</name>
    <dbReference type="NCBI Taxonomy" id="118510"/>
    <lineage>
        <taxon>Eukaryota</taxon>
        <taxon>Viridiplantae</taxon>
        <taxon>Streptophyta</taxon>
        <taxon>Embryophyta</taxon>
        <taxon>Tracheophyta</taxon>
        <taxon>Spermatophyta</taxon>
        <taxon>Magnoliopsida</taxon>
        <taxon>eudicotyledons</taxon>
        <taxon>Gunneridae</taxon>
        <taxon>Pentapetalae</taxon>
        <taxon>asterids</taxon>
        <taxon>campanulids</taxon>
        <taxon>Asterales</taxon>
        <taxon>Asteraceae</taxon>
        <taxon>Asteroideae</taxon>
        <taxon>Anthemideae</taxon>
        <taxon>Anthemidinae</taxon>
        <taxon>Tanacetum</taxon>
    </lineage>
</organism>
<reference evidence="2" key="1">
    <citation type="journal article" date="2019" name="Sci. Rep.">
        <title>Draft genome of Tanacetum cinerariifolium, the natural source of mosquito coil.</title>
        <authorList>
            <person name="Yamashiro T."/>
            <person name="Shiraishi A."/>
            <person name="Satake H."/>
            <person name="Nakayama K."/>
        </authorList>
    </citation>
    <scope>NUCLEOTIDE SEQUENCE</scope>
</reference>
<feature type="coiled-coil region" evidence="1">
    <location>
        <begin position="210"/>
        <end position="237"/>
    </location>
</feature>
<accession>A0A6L2M5B8</accession>
<sequence>MLDFIKCIAASSVSIPALAASIQAASVEPGPAVSNLETRRMSWIKNGISHERTKTGEKKLVEVNYAIALYSREMTQTNEFFGGKGDRISKLTADLDQLRRNLPVEIAAGDKIKTENKALSVELDRACAELTPFKKLIRSYTAELEVAYLHKKRLCLKVATHSLVKELESEADEVISIRGKDIYNLTQDTTHLKDKVSELQSILESGIENFESQKSKIRQMKHDIECTQENIAQTRIEKETGDSHMQMLVEWFQDENERRDRLLDIQAELEDYCEKTVSKSDDGGGGCSDEVMMLARCGGLDGGDESAVMAAVVRGGVEMMMYGVRVLIEVMAWRR</sequence>